<gene>
    <name evidence="1" type="ORF">ES288_A12G017800v1</name>
</gene>
<organism evidence="1 2">
    <name type="scientific">Gossypium darwinii</name>
    <name type="common">Darwin's cotton</name>
    <name type="synonym">Gossypium barbadense var. darwinii</name>
    <dbReference type="NCBI Taxonomy" id="34276"/>
    <lineage>
        <taxon>Eukaryota</taxon>
        <taxon>Viridiplantae</taxon>
        <taxon>Streptophyta</taxon>
        <taxon>Embryophyta</taxon>
        <taxon>Tracheophyta</taxon>
        <taxon>Spermatophyta</taxon>
        <taxon>Magnoliopsida</taxon>
        <taxon>eudicotyledons</taxon>
        <taxon>Gunneridae</taxon>
        <taxon>Pentapetalae</taxon>
        <taxon>rosids</taxon>
        <taxon>malvids</taxon>
        <taxon>Malvales</taxon>
        <taxon>Malvaceae</taxon>
        <taxon>Malvoideae</taxon>
        <taxon>Gossypium</taxon>
    </lineage>
</organism>
<reference evidence="1 2" key="1">
    <citation type="submission" date="2019-06" db="EMBL/GenBank/DDBJ databases">
        <title>WGS assembly of Gossypium darwinii.</title>
        <authorList>
            <person name="Chen Z.J."/>
            <person name="Sreedasyam A."/>
            <person name="Ando A."/>
            <person name="Song Q."/>
            <person name="De L."/>
            <person name="Hulse-Kemp A."/>
            <person name="Ding M."/>
            <person name="Ye W."/>
            <person name="Kirkbride R."/>
            <person name="Jenkins J."/>
            <person name="Plott C."/>
            <person name="Lovell J."/>
            <person name="Lin Y.-M."/>
            <person name="Vaughn R."/>
            <person name="Liu B."/>
            <person name="Li W."/>
            <person name="Simpson S."/>
            <person name="Scheffler B."/>
            <person name="Saski C."/>
            <person name="Grover C."/>
            <person name="Hu G."/>
            <person name="Conover J."/>
            <person name="Carlson J."/>
            <person name="Shu S."/>
            <person name="Boston L."/>
            <person name="Williams M."/>
            <person name="Peterson D."/>
            <person name="Mcgee K."/>
            <person name="Jones D."/>
            <person name="Wendel J."/>
            <person name="Stelly D."/>
            <person name="Grimwood J."/>
            <person name="Schmutz J."/>
        </authorList>
    </citation>
    <scope>NUCLEOTIDE SEQUENCE [LARGE SCALE GENOMIC DNA]</scope>
    <source>
        <strain evidence="1">1808015.09</strain>
    </source>
</reference>
<proteinExistence type="predicted"/>
<sequence>MDICYFIPAAKQVLNTPFLSLLLGFWPQSRSVAAPPSDLVADHAQKGHDERSEVCWELTGAGFRFGARSE</sequence>
<keyword evidence="2" id="KW-1185">Reference proteome</keyword>
<dbReference type="EMBL" id="CM017699">
    <property type="protein sequence ID" value="TYG88393.1"/>
    <property type="molecule type" value="Genomic_DNA"/>
</dbReference>
<evidence type="ECO:0000313" key="2">
    <source>
        <dbReference type="Proteomes" id="UP000323506"/>
    </source>
</evidence>
<protein>
    <submittedName>
        <fullName evidence="1">Uncharacterized protein</fullName>
    </submittedName>
</protein>
<name>A0A5D2E4J8_GOSDA</name>
<evidence type="ECO:0000313" key="1">
    <source>
        <dbReference type="EMBL" id="TYG88393.1"/>
    </source>
</evidence>
<dbReference type="Proteomes" id="UP000323506">
    <property type="component" value="Chromosome A12"/>
</dbReference>
<accession>A0A5D2E4J8</accession>
<dbReference type="AlphaFoldDB" id="A0A5D2E4J8"/>